<accession>A0A8J7LTF6</accession>
<reference evidence="1" key="1">
    <citation type="submission" date="2020-12" db="EMBL/GenBank/DDBJ databases">
        <title>Snuella sp. nov., isolated from sediment in Incheon.</title>
        <authorList>
            <person name="Kim W."/>
        </authorList>
    </citation>
    <scope>NUCLEOTIDE SEQUENCE</scope>
    <source>
        <strain evidence="1">CAU 1569</strain>
    </source>
</reference>
<keyword evidence="2" id="KW-1185">Reference proteome</keyword>
<gene>
    <name evidence="1" type="ORF">JF259_13880</name>
</gene>
<comment type="caution">
    <text evidence="1">The sequence shown here is derived from an EMBL/GenBank/DDBJ whole genome shotgun (WGS) entry which is preliminary data.</text>
</comment>
<evidence type="ECO:0000313" key="1">
    <source>
        <dbReference type="EMBL" id="MBJ6369180.1"/>
    </source>
</evidence>
<dbReference type="AlphaFoldDB" id="A0A8J7LTF6"/>
<dbReference type="RefSeq" id="WP_199116042.1">
    <property type="nucleotide sequence ID" value="NZ_JAELVQ010000021.1"/>
</dbReference>
<dbReference type="Proteomes" id="UP000610931">
    <property type="component" value="Unassembled WGS sequence"/>
</dbReference>
<name>A0A8J7LTF6_9FLAO</name>
<organism evidence="1 2">
    <name type="scientific">Snuella sedimenti</name>
    <dbReference type="NCBI Taxonomy" id="2798802"/>
    <lineage>
        <taxon>Bacteria</taxon>
        <taxon>Pseudomonadati</taxon>
        <taxon>Bacteroidota</taxon>
        <taxon>Flavobacteriia</taxon>
        <taxon>Flavobacteriales</taxon>
        <taxon>Flavobacteriaceae</taxon>
        <taxon>Snuella</taxon>
    </lineage>
</organism>
<proteinExistence type="predicted"/>
<dbReference type="EMBL" id="JAELVQ010000021">
    <property type="protein sequence ID" value="MBJ6369180.1"/>
    <property type="molecule type" value="Genomic_DNA"/>
</dbReference>
<evidence type="ECO:0000313" key="2">
    <source>
        <dbReference type="Proteomes" id="UP000610931"/>
    </source>
</evidence>
<sequence length="497" mass="56868">MRKLLPVFIFLVVIFGSFAQDKTGLNVLESLEFHDKVKSSEVITMHKSGSGLLGVVRNSSRNLMFDVFNESLDRVQNKLVAIERKEEYCGQLAYGSFMKVFTVFAPSKKERILFCYEFNIENGTHTKTELFKADVERNQKLFSGANKRQTGFAISNDGAYFVISTDNVKKHSNSYTVRVYNSADLAIVYTKAYQENTKKFYEPNDIFIDNAANVFSLGKLYQEGRAQKKEGKSNYDFVLNKVTQDVVASTVVEINQDEHIKSLVFSNSESKLRLLGFYSEKKVNNIKGVLRYDVDTEMLKVSKSKSVFLPEDVYKDLYSKDASEKKKDKELSSYYIDYVLNDKQGNTYLLAEEFFVTNVYVATGMNGGGYWQTVYHYDDILVLKFNTEGTLEWGRSIFKRSGAPSYNAFVKKGELHVILNSGKNLKEKEDGRVKVSKGLFESSALYDITYNEAGDVKYNKIQDNKKNKYYLPFYGIFNAERFITISGGLEKKFLILE</sequence>
<protein>
    <submittedName>
        <fullName evidence="1">Uncharacterized protein</fullName>
    </submittedName>
</protein>